<dbReference type="EMBL" id="JBGBPQ010000001">
    <property type="protein sequence ID" value="KAL1530642.1"/>
    <property type="molecule type" value="Genomic_DNA"/>
</dbReference>
<evidence type="ECO:0000313" key="3">
    <source>
        <dbReference type="Proteomes" id="UP001515480"/>
    </source>
</evidence>
<feature type="transmembrane region" description="Helical" evidence="1">
    <location>
        <begin position="47"/>
        <end position="68"/>
    </location>
</feature>
<dbReference type="Proteomes" id="UP001515480">
    <property type="component" value="Unassembled WGS sequence"/>
</dbReference>
<feature type="transmembrane region" description="Helical" evidence="1">
    <location>
        <begin position="197"/>
        <end position="213"/>
    </location>
</feature>
<accession>A0AB34KBP0</accession>
<dbReference type="AlphaFoldDB" id="A0AB34KBP0"/>
<protein>
    <submittedName>
        <fullName evidence="2">Uncharacterized protein</fullName>
    </submittedName>
</protein>
<feature type="transmembrane region" description="Helical" evidence="1">
    <location>
        <begin position="170"/>
        <end position="190"/>
    </location>
</feature>
<keyword evidence="3" id="KW-1185">Reference proteome</keyword>
<keyword evidence="1" id="KW-1133">Transmembrane helix</keyword>
<feature type="transmembrane region" description="Helical" evidence="1">
    <location>
        <begin position="80"/>
        <end position="98"/>
    </location>
</feature>
<keyword evidence="1" id="KW-0812">Transmembrane</keyword>
<dbReference type="PANTHER" id="PTHR33802:SF1">
    <property type="entry name" value="XK-RELATED PROTEIN"/>
    <property type="match status" value="1"/>
</dbReference>
<evidence type="ECO:0000313" key="2">
    <source>
        <dbReference type="EMBL" id="KAL1530642.1"/>
    </source>
</evidence>
<dbReference type="PANTHER" id="PTHR33802">
    <property type="entry name" value="SI:CH211-161H7.5-RELATED"/>
    <property type="match status" value="1"/>
</dbReference>
<keyword evidence="1" id="KW-0472">Membrane</keyword>
<feature type="transmembrane region" description="Helical" evidence="1">
    <location>
        <begin position="139"/>
        <end position="158"/>
    </location>
</feature>
<evidence type="ECO:0000256" key="1">
    <source>
        <dbReference type="SAM" id="Phobius"/>
    </source>
</evidence>
<gene>
    <name evidence="2" type="ORF">AB1Y20_001542</name>
</gene>
<reference evidence="2 3" key="1">
    <citation type="journal article" date="2024" name="Science">
        <title>Giant polyketide synthase enzymes in the biosynthesis of giant marine polyether toxins.</title>
        <authorList>
            <person name="Fallon T.R."/>
            <person name="Shende V.V."/>
            <person name="Wierzbicki I.H."/>
            <person name="Pendleton A.L."/>
            <person name="Watervoot N.F."/>
            <person name="Auber R.P."/>
            <person name="Gonzalez D.J."/>
            <person name="Wisecaver J.H."/>
            <person name="Moore B.S."/>
        </authorList>
    </citation>
    <scope>NUCLEOTIDE SEQUENCE [LARGE SCALE GENOMIC DNA]</scope>
    <source>
        <strain evidence="2 3">12B1</strain>
    </source>
</reference>
<feature type="transmembrane region" description="Helical" evidence="1">
    <location>
        <begin position="233"/>
        <end position="255"/>
    </location>
</feature>
<feature type="transmembrane region" description="Helical" evidence="1">
    <location>
        <begin position="7"/>
        <end position="27"/>
    </location>
</feature>
<feature type="transmembrane region" description="Helical" evidence="1">
    <location>
        <begin position="104"/>
        <end position="127"/>
    </location>
</feature>
<proteinExistence type="predicted"/>
<name>A0AB34KBP0_PRYPA</name>
<comment type="caution">
    <text evidence="2">The sequence shown here is derived from an EMBL/GenBank/DDBJ whole genome shotgun (WGS) entry which is preliminary data.</text>
</comment>
<sequence length="280" mass="30076">MRVLNCAIFLAFIVNTVLTFLSNTGAYGHTNSELSKKYQTLATPAGWAFSIWGVIFSLQGIYAVAQLLPSFRDADEVTRAGPWFAAACIFQAAWSVTFGHECIVAAQVLILSILVSLWRTNFVLNTVAKATPPTFGRYFLLYLPFSIHFGWLTAASVVSTNLTLVAYAPSAHVTLLAVAIASLTVVFLPAFSGSDSAYALTVAWALTAVFAQLQSPKDDAPAADPIKSWCPPLVTESLSIVALTLAFAVIASVLVRQGQKIWSHARSPADVKLSDLLMTA</sequence>
<organism evidence="2 3">
    <name type="scientific">Prymnesium parvum</name>
    <name type="common">Toxic golden alga</name>
    <dbReference type="NCBI Taxonomy" id="97485"/>
    <lineage>
        <taxon>Eukaryota</taxon>
        <taxon>Haptista</taxon>
        <taxon>Haptophyta</taxon>
        <taxon>Prymnesiophyceae</taxon>
        <taxon>Prymnesiales</taxon>
        <taxon>Prymnesiaceae</taxon>
        <taxon>Prymnesium</taxon>
    </lineage>
</organism>